<name>A0ABD1WLB9_9LAMI</name>
<protein>
    <submittedName>
        <fullName evidence="1">Uncharacterized protein</fullName>
    </submittedName>
</protein>
<evidence type="ECO:0000313" key="1">
    <source>
        <dbReference type="EMBL" id="KAL2550479.1"/>
    </source>
</evidence>
<gene>
    <name evidence="1" type="ORF">Fot_12009</name>
</gene>
<dbReference type="EMBL" id="JBFOLJ010000003">
    <property type="protein sequence ID" value="KAL2550479.1"/>
    <property type="molecule type" value="Genomic_DNA"/>
</dbReference>
<proteinExistence type="predicted"/>
<organism evidence="1 2">
    <name type="scientific">Forsythia ovata</name>
    <dbReference type="NCBI Taxonomy" id="205694"/>
    <lineage>
        <taxon>Eukaryota</taxon>
        <taxon>Viridiplantae</taxon>
        <taxon>Streptophyta</taxon>
        <taxon>Embryophyta</taxon>
        <taxon>Tracheophyta</taxon>
        <taxon>Spermatophyta</taxon>
        <taxon>Magnoliopsida</taxon>
        <taxon>eudicotyledons</taxon>
        <taxon>Gunneridae</taxon>
        <taxon>Pentapetalae</taxon>
        <taxon>asterids</taxon>
        <taxon>lamiids</taxon>
        <taxon>Lamiales</taxon>
        <taxon>Oleaceae</taxon>
        <taxon>Forsythieae</taxon>
        <taxon>Forsythia</taxon>
    </lineage>
</organism>
<comment type="caution">
    <text evidence="1">The sequence shown here is derived from an EMBL/GenBank/DDBJ whole genome shotgun (WGS) entry which is preliminary data.</text>
</comment>
<dbReference type="AlphaFoldDB" id="A0ABD1WLB9"/>
<keyword evidence="2" id="KW-1185">Reference proteome</keyword>
<accession>A0ABD1WLB9</accession>
<reference evidence="2" key="1">
    <citation type="submission" date="2024-07" db="EMBL/GenBank/DDBJ databases">
        <title>Two chromosome-level genome assemblies of Korean endemic species Abeliophyllum distichum and Forsythia ovata (Oleaceae).</title>
        <authorList>
            <person name="Jang H."/>
        </authorList>
    </citation>
    <scope>NUCLEOTIDE SEQUENCE [LARGE SCALE GENOMIC DNA]</scope>
</reference>
<sequence>MVHLLLEGKFVIPYNFFDEGSKHIDSPKTPMKNSTQSARLKLVTSAYSPSPLHTIYSDCFMHCQSSLNFALFDLHSSNNNASSSDDFNSAYNTLLKTAILALNGRSGD</sequence>
<dbReference type="Proteomes" id="UP001604277">
    <property type="component" value="Unassembled WGS sequence"/>
</dbReference>
<evidence type="ECO:0000313" key="2">
    <source>
        <dbReference type="Proteomes" id="UP001604277"/>
    </source>
</evidence>